<feature type="compositionally biased region" description="Low complexity" evidence="1">
    <location>
        <begin position="111"/>
        <end position="126"/>
    </location>
</feature>
<protein>
    <recommendedName>
        <fullName evidence="4">Rho-GAP domain-containing protein</fullName>
    </recommendedName>
</protein>
<evidence type="ECO:0000313" key="3">
    <source>
        <dbReference type="Proteomes" id="UP001054857"/>
    </source>
</evidence>
<accession>A0AAD3HRH9</accession>
<gene>
    <name evidence="2" type="ORF">Agub_g12532</name>
</gene>
<dbReference type="EMBL" id="BMAR01000037">
    <property type="protein sequence ID" value="GFR50478.1"/>
    <property type="molecule type" value="Genomic_DNA"/>
</dbReference>
<feature type="compositionally biased region" description="Low complexity" evidence="1">
    <location>
        <begin position="313"/>
        <end position="332"/>
    </location>
</feature>
<dbReference type="InterPro" id="IPR013783">
    <property type="entry name" value="Ig-like_fold"/>
</dbReference>
<dbReference type="AlphaFoldDB" id="A0AAD3HRH9"/>
<evidence type="ECO:0000256" key="1">
    <source>
        <dbReference type="SAM" id="MobiDB-lite"/>
    </source>
</evidence>
<reference evidence="2 3" key="1">
    <citation type="journal article" date="2021" name="Sci. Rep.">
        <title>Genome sequencing of the multicellular alga Astrephomene provides insights into convergent evolution of germ-soma differentiation.</title>
        <authorList>
            <person name="Yamashita S."/>
            <person name="Yamamoto K."/>
            <person name="Matsuzaki R."/>
            <person name="Suzuki S."/>
            <person name="Yamaguchi H."/>
            <person name="Hirooka S."/>
            <person name="Minakuchi Y."/>
            <person name="Miyagishima S."/>
            <person name="Kawachi M."/>
            <person name="Toyoda A."/>
            <person name="Nozaki H."/>
        </authorList>
    </citation>
    <scope>NUCLEOTIDE SEQUENCE [LARGE SCALE GENOMIC DNA]</scope>
    <source>
        <strain evidence="2 3">NIES-4017</strain>
    </source>
</reference>
<proteinExistence type="predicted"/>
<feature type="region of interest" description="Disordered" evidence="1">
    <location>
        <begin position="313"/>
        <end position="335"/>
    </location>
</feature>
<sequence length="591" mass="59801">PGLVQLGYWRGELAHSDHKPVAALFSAAVLRYDRRRLDALLAAARREVDRLQESLRPRVSVSPVCLDAGEWVAAGRPVRLRMLLRNEGGVEAVWHWVPPPRPPTPAPLPPQQGQQVQGLQARRSGAGSTGGGGGGAAGGGMLVGLLDDDDDEEEEEGPALPPWLSSQPAEGVLAPGQTCEVVLTVLVEGGPGGAAGELMMAAPATPAAAAVAATAVPPSAAAPPAAVAAVPSSPSPSSPLLPPGPLVPLECIAILRVEDAGDKFISIAGRHVRSFLGLPLPALAQLGRTPLLPPALAQQLAAQLGLPPLQLQPQEEQPQQQDEQQQQQPQQQDCSAPGVCAGGLRVLPKEVAALLAALRAGGGAALRTPGVLVDSAALVLLRAGAAEAEAAGAAEGVVACTAGVGAVGGTAGGGGGDEEAAEAEAAEAMQPRSVGAQRALVRELSWLRLHLDAGGQVPPGTPPHALAALLLLWCGQLPYTLIPAAAADAAAAAPPASAADAVALLRTHCDPHQLAAVSELIRLFRTALAPAAAACNGLTAARLAVAVGAWWLPPLAAGAAADAGRNRRALLTVLLTEEEEVVVDDGERPEV</sequence>
<feature type="region of interest" description="Disordered" evidence="1">
    <location>
        <begin position="97"/>
        <end position="170"/>
    </location>
</feature>
<comment type="caution">
    <text evidence="2">The sequence shown here is derived from an EMBL/GenBank/DDBJ whole genome shotgun (WGS) entry which is preliminary data.</text>
</comment>
<dbReference type="Gene3D" id="2.60.40.10">
    <property type="entry name" value="Immunoglobulins"/>
    <property type="match status" value="2"/>
</dbReference>
<feature type="compositionally biased region" description="Gly residues" evidence="1">
    <location>
        <begin position="127"/>
        <end position="142"/>
    </location>
</feature>
<keyword evidence="3" id="KW-1185">Reference proteome</keyword>
<feature type="compositionally biased region" description="Acidic residues" evidence="1">
    <location>
        <begin position="146"/>
        <end position="157"/>
    </location>
</feature>
<feature type="compositionally biased region" description="Pro residues" evidence="1">
    <location>
        <begin position="97"/>
        <end position="110"/>
    </location>
</feature>
<evidence type="ECO:0000313" key="2">
    <source>
        <dbReference type="EMBL" id="GFR50478.1"/>
    </source>
</evidence>
<name>A0AAD3HRH9_9CHLO</name>
<evidence type="ECO:0008006" key="4">
    <source>
        <dbReference type="Google" id="ProtNLM"/>
    </source>
</evidence>
<organism evidence="2 3">
    <name type="scientific">Astrephomene gubernaculifera</name>
    <dbReference type="NCBI Taxonomy" id="47775"/>
    <lineage>
        <taxon>Eukaryota</taxon>
        <taxon>Viridiplantae</taxon>
        <taxon>Chlorophyta</taxon>
        <taxon>core chlorophytes</taxon>
        <taxon>Chlorophyceae</taxon>
        <taxon>CS clade</taxon>
        <taxon>Chlamydomonadales</taxon>
        <taxon>Astrephomenaceae</taxon>
        <taxon>Astrephomene</taxon>
    </lineage>
</organism>
<feature type="non-terminal residue" evidence="2">
    <location>
        <position position="591"/>
    </location>
</feature>
<dbReference type="Proteomes" id="UP001054857">
    <property type="component" value="Unassembled WGS sequence"/>
</dbReference>